<evidence type="ECO:0000256" key="2">
    <source>
        <dbReference type="ARBA" id="ARBA00022840"/>
    </source>
</evidence>
<evidence type="ECO:0000313" key="5">
    <source>
        <dbReference type="Proteomes" id="UP000219994"/>
    </source>
</evidence>
<sequence length="299" mass="32257">MERCRVQLSVLPCPPNTGRKRPVLEARELSKSYGAVKALDTVSFRAVGGEVIAIVGDNGAGKSTLLKVLSGAITHDTGQLRVGGELVDFRSPHDAEQVGIEAVYQDLALVNTLDVGSNIFLGREIPRKGMAGRIGLIDRRAMRREGREALRDLLGVEFPTMRRTVEMLSGGQRQAVAIVRSASRLEQRGRGVILLDEPTAALGVAQRQRVGMLIKRLASKGHLVVIVSHDLPTVFELASRIFVMRLGRLVTELHANDSDLSTLVGLITGAIEPTDITKVVADDDATASSDINRSSRGTK</sequence>
<dbReference type="InterPro" id="IPR003593">
    <property type="entry name" value="AAA+_ATPase"/>
</dbReference>
<keyword evidence="1" id="KW-0547">Nucleotide-binding</keyword>
<reference evidence="5" key="1">
    <citation type="submission" date="2017-03" db="EMBL/GenBank/DDBJ databases">
        <authorList>
            <person name="Lund M.B."/>
        </authorList>
    </citation>
    <scope>NUCLEOTIDE SEQUENCE [LARGE SCALE GENOMIC DNA]</scope>
</reference>
<dbReference type="CDD" id="cd03216">
    <property type="entry name" value="ABC_Carb_Monos_I"/>
    <property type="match status" value="1"/>
</dbReference>
<organism evidence="4 5">
    <name type="scientific">Candidatus Lumbricidiphila eiseniae</name>
    <dbReference type="NCBI Taxonomy" id="1969409"/>
    <lineage>
        <taxon>Bacteria</taxon>
        <taxon>Bacillati</taxon>
        <taxon>Actinomycetota</taxon>
        <taxon>Actinomycetes</taxon>
        <taxon>Micrococcales</taxon>
        <taxon>Microbacteriaceae</taxon>
        <taxon>Candidatus Lumbricidiphila</taxon>
    </lineage>
</organism>
<accession>A0A2A6FSZ0</accession>
<dbReference type="GO" id="GO:0016887">
    <property type="term" value="F:ATP hydrolysis activity"/>
    <property type="evidence" value="ECO:0007669"/>
    <property type="project" value="InterPro"/>
</dbReference>
<dbReference type="Gene3D" id="3.40.50.300">
    <property type="entry name" value="P-loop containing nucleotide triphosphate hydrolases"/>
    <property type="match status" value="1"/>
</dbReference>
<protein>
    <recommendedName>
        <fullName evidence="3">ABC transporter domain-containing protein</fullName>
    </recommendedName>
</protein>
<dbReference type="SMART" id="SM00382">
    <property type="entry name" value="AAA"/>
    <property type="match status" value="1"/>
</dbReference>
<proteinExistence type="predicted"/>
<comment type="caution">
    <text evidence="4">The sequence shown here is derived from an EMBL/GenBank/DDBJ whole genome shotgun (WGS) entry which is preliminary data.</text>
</comment>
<gene>
    <name evidence="4" type="ORF">B5766_02340</name>
</gene>
<name>A0A2A6FSZ0_9MICO</name>
<evidence type="ECO:0000256" key="1">
    <source>
        <dbReference type="ARBA" id="ARBA00022741"/>
    </source>
</evidence>
<dbReference type="PANTHER" id="PTHR43790:SF8">
    <property type="entry name" value="SUGAR ABC TRANSPORTER ATP-BINDING PROTEIN"/>
    <property type="match status" value="1"/>
</dbReference>
<dbReference type="AlphaFoldDB" id="A0A2A6FSZ0"/>
<evidence type="ECO:0000313" key="4">
    <source>
        <dbReference type="EMBL" id="PDQ36005.1"/>
    </source>
</evidence>
<keyword evidence="2" id="KW-0067">ATP-binding</keyword>
<dbReference type="EMBL" id="NAEP01000023">
    <property type="protein sequence ID" value="PDQ36005.1"/>
    <property type="molecule type" value="Genomic_DNA"/>
</dbReference>
<evidence type="ECO:0000259" key="3">
    <source>
        <dbReference type="PROSITE" id="PS50893"/>
    </source>
</evidence>
<dbReference type="GO" id="GO:0005524">
    <property type="term" value="F:ATP binding"/>
    <property type="evidence" value="ECO:0007669"/>
    <property type="project" value="UniProtKB-KW"/>
</dbReference>
<dbReference type="InterPro" id="IPR027417">
    <property type="entry name" value="P-loop_NTPase"/>
</dbReference>
<dbReference type="SUPFAM" id="SSF52540">
    <property type="entry name" value="P-loop containing nucleoside triphosphate hydrolases"/>
    <property type="match status" value="1"/>
</dbReference>
<dbReference type="InterPro" id="IPR017871">
    <property type="entry name" value="ABC_transporter-like_CS"/>
</dbReference>
<feature type="domain" description="ABC transporter" evidence="3">
    <location>
        <begin position="24"/>
        <end position="271"/>
    </location>
</feature>
<dbReference type="Pfam" id="PF00005">
    <property type="entry name" value="ABC_tran"/>
    <property type="match status" value="1"/>
</dbReference>
<dbReference type="InterPro" id="IPR003439">
    <property type="entry name" value="ABC_transporter-like_ATP-bd"/>
</dbReference>
<dbReference type="PANTHER" id="PTHR43790">
    <property type="entry name" value="CARBOHYDRATE TRANSPORT ATP-BINDING PROTEIN MG119-RELATED"/>
    <property type="match status" value="1"/>
</dbReference>
<dbReference type="PROSITE" id="PS00211">
    <property type="entry name" value="ABC_TRANSPORTER_1"/>
    <property type="match status" value="1"/>
</dbReference>
<dbReference type="InterPro" id="IPR050107">
    <property type="entry name" value="ABC_carbohydrate_import_ATPase"/>
</dbReference>
<dbReference type="PROSITE" id="PS50893">
    <property type="entry name" value="ABC_TRANSPORTER_2"/>
    <property type="match status" value="1"/>
</dbReference>
<dbReference type="Proteomes" id="UP000219994">
    <property type="component" value="Unassembled WGS sequence"/>
</dbReference>